<dbReference type="RefSeq" id="WP_146246780.1">
    <property type="nucleotide sequence ID" value="NZ_BONA01000117.1"/>
</dbReference>
<organism evidence="1 2">
    <name type="scientific">Actinoplanes xinjiangensis</name>
    <dbReference type="NCBI Taxonomy" id="512350"/>
    <lineage>
        <taxon>Bacteria</taxon>
        <taxon>Bacillati</taxon>
        <taxon>Actinomycetota</taxon>
        <taxon>Actinomycetes</taxon>
        <taxon>Micromonosporales</taxon>
        <taxon>Micromonosporaceae</taxon>
        <taxon>Actinoplanes</taxon>
    </lineage>
</organism>
<gene>
    <name evidence="1" type="ORF">BC793_15115</name>
</gene>
<proteinExistence type="predicted"/>
<dbReference type="OrthoDB" id="3815685at2"/>
<evidence type="ECO:0000313" key="1">
    <source>
        <dbReference type="EMBL" id="PWK28041.1"/>
    </source>
</evidence>
<dbReference type="AlphaFoldDB" id="A0A316EC36"/>
<sequence length="157" mass="17616">MIPPPFGVAITVVRRDVLNGRVWTAAAHRVLHDDGHKLVLVSWPGTVGYALTTWITWLTDGNGQSRHQAVADLAAGTWELGQWVWRDTIVVTWIGLNPDLSLQAYIPVDGGPTHWKINFERPVTRTPIGIDVCDLLLELMVDPATRTVRWKDEDEYA</sequence>
<dbReference type="Proteomes" id="UP000245697">
    <property type="component" value="Unassembled WGS sequence"/>
</dbReference>
<dbReference type="EMBL" id="QGGR01000051">
    <property type="protein sequence ID" value="PWK28041.1"/>
    <property type="molecule type" value="Genomic_DNA"/>
</dbReference>
<keyword evidence="2" id="KW-1185">Reference proteome</keyword>
<reference evidence="1 2" key="1">
    <citation type="submission" date="2018-05" db="EMBL/GenBank/DDBJ databases">
        <title>Genomic Encyclopedia of Archaeal and Bacterial Type Strains, Phase II (KMG-II): from individual species to whole genera.</title>
        <authorList>
            <person name="Goeker M."/>
        </authorList>
    </citation>
    <scope>NUCLEOTIDE SEQUENCE [LARGE SCALE GENOMIC DNA]</scope>
    <source>
        <strain evidence="1 2">DSM 45184</strain>
    </source>
</reference>
<accession>A0A316EC36</accession>
<dbReference type="Gene3D" id="2.40.380.10">
    <property type="entry name" value="FomD-like"/>
    <property type="match status" value="1"/>
</dbReference>
<protein>
    <submittedName>
        <fullName evidence="1">Uncharacterized protein</fullName>
    </submittedName>
</protein>
<dbReference type="SUPFAM" id="SSF159234">
    <property type="entry name" value="FomD-like"/>
    <property type="match status" value="1"/>
</dbReference>
<name>A0A316EC36_9ACTN</name>
<evidence type="ECO:0000313" key="2">
    <source>
        <dbReference type="Proteomes" id="UP000245697"/>
    </source>
</evidence>
<dbReference type="InterPro" id="IPR035930">
    <property type="entry name" value="FomD-like_sf"/>
</dbReference>
<comment type="caution">
    <text evidence="1">The sequence shown here is derived from an EMBL/GenBank/DDBJ whole genome shotgun (WGS) entry which is preliminary data.</text>
</comment>